<keyword evidence="2" id="KW-0833">Ubl conjugation pathway</keyword>
<evidence type="ECO:0000256" key="1">
    <source>
        <dbReference type="ARBA" id="ARBA00000707"/>
    </source>
</evidence>
<reference evidence="4" key="1">
    <citation type="submission" date="2020-11" db="EMBL/GenBank/DDBJ databases">
        <authorList>
            <person name="Tran Van P."/>
        </authorList>
    </citation>
    <scope>NUCLEOTIDE SEQUENCE</scope>
</reference>
<evidence type="ECO:0000259" key="3">
    <source>
        <dbReference type="PROSITE" id="PS50235"/>
    </source>
</evidence>
<proteinExistence type="inferred from homology"/>
<name>A0A7R9KX95_9ACAR</name>
<dbReference type="EC" id="3.4.19.12" evidence="2"/>
<dbReference type="PROSITE" id="PS50235">
    <property type="entry name" value="USP_3"/>
    <property type="match status" value="1"/>
</dbReference>
<dbReference type="PROSITE" id="PS00973">
    <property type="entry name" value="USP_2"/>
    <property type="match status" value="1"/>
</dbReference>
<dbReference type="GO" id="GO:0016579">
    <property type="term" value="P:protein deubiquitination"/>
    <property type="evidence" value="ECO:0007669"/>
    <property type="project" value="InterPro"/>
</dbReference>
<dbReference type="PROSITE" id="PS00972">
    <property type="entry name" value="USP_1"/>
    <property type="match status" value="1"/>
</dbReference>
<dbReference type="EMBL" id="OC863561">
    <property type="protein sequence ID" value="CAD7631088.1"/>
    <property type="molecule type" value="Genomic_DNA"/>
</dbReference>
<comment type="similarity">
    <text evidence="2">Belongs to the peptidase C19 family.</text>
</comment>
<dbReference type="InterPro" id="IPR018200">
    <property type="entry name" value="USP_CS"/>
</dbReference>
<gene>
    <name evidence="4" type="ORF">OSB1V03_LOCUS11498</name>
</gene>
<organism evidence="4">
    <name type="scientific">Medioppia subpectinata</name>
    <dbReference type="NCBI Taxonomy" id="1979941"/>
    <lineage>
        <taxon>Eukaryota</taxon>
        <taxon>Metazoa</taxon>
        <taxon>Ecdysozoa</taxon>
        <taxon>Arthropoda</taxon>
        <taxon>Chelicerata</taxon>
        <taxon>Arachnida</taxon>
        <taxon>Acari</taxon>
        <taxon>Acariformes</taxon>
        <taxon>Sarcoptiformes</taxon>
        <taxon>Oribatida</taxon>
        <taxon>Brachypylina</taxon>
        <taxon>Oppioidea</taxon>
        <taxon>Oppiidae</taxon>
        <taxon>Medioppia</taxon>
    </lineage>
</organism>
<dbReference type="EMBL" id="CAJPIZ010008986">
    <property type="protein sequence ID" value="CAG2111518.1"/>
    <property type="molecule type" value="Genomic_DNA"/>
</dbReference>
<dbReference type="InterPro" id="IPR050185">
    <property type="entry name" value="Ub_carboxyl-term_hydrolase"/>
</dbReference>
<dbReference type="Pfam" id="PF00443">
    <property type="entry name" value="UCH"/>
    <property type="match status" value="1"/>
</dbReference>
<evidence type="ECO:0000313" key="4">
    <source>
        <dbReference type="EMBL" id="CAD7631088.1"/>
    </source>
</evidence>
<keyword evidence="2" id="KW-0378">Hydrolase</keyword>
<evidence type="ECO:0000256" key="2">
    <source>
        <dbReference type="RuleBase" id="RU366025"/>
    </source>
</evidence>
<dbReference type="Gene3D" id="3.90.70.10">
    <property type="entry name" value="Cysteine proteinases"/>
    <property type="match status" value="1"/>
</dbReference>
<dbReference type="GO" id="GO:0006508">
    <property type="term" value="P:proteolysis"/>
    <property type="evidence" value="ECO:0007669"/>
    <property type="project" value="UniProtKB-KW"/>
</dbReference>
<dbReference type="InterPro" id="IPR028889">
    <property type="entry name" value="USP"/>
</dbReference>
<dbReference type="GO" id="GO:0004843">
    <property type="term" value="F:cysteine-type deubiquitinase activity"/>
    <property type="evidence" value="ECO:0007669"/>
    <property type="project" value="UniProtKB-UniRule"/>
</dbReference>
<dbReference type="OrthoDB" id="265306at2759"/>
<evidence type="ECO:0000313" key="5">
    <source>
        <dbReference type="Proteomes" id="UP000759131"/>
    </source>
</evidence>
<dbReference type="InterPro" id="IPR001394">
    <property type="entry name" value="Peptidase_C19_UCH"/>
</dbReference>
<keyword evidence="2" id="KW-0645">Protease</keyword>
<accession>A0A7R9KX95</accession>
<keyword evidence="5" id="KW-1185">Reference proteome</keyword>
<feature type="domain" description="USP" evidence="3">
    <location>
        <begin position="38"/>
        <end position="377"/>
    </location>
</feature>
<dbReference type="CDD" id="cd02674">
    <property type="entry name" value="Peptidase_C19R"/>
    <property type="match status" value="1"/>
</dbReference>
<dbReference type="AlphaFoldDB" id="A0A7R9KX95"/>
<dbReference type="Proteomes" id="UP000759131">
    <property type="component" value="Unassembled WGS sequence"/>
</dbReference>
<comment type="catalytic activity">
    <reaction evidence="1 2">
        <text>Thiol-dependent hydrolysis of ester, thioester, amide, peptide and isopeptide bonds formed by the C-terminal Gly of ubiquitin (a 76-residue protein attached to proteins as an intracellular targeting signal).</text>
        <dbReference type="EC" id="3.4.19.12"/>
    </reaction>
</comment>
<dbReference type="PANTHER" id="PTHR21646">
    <property type="entry name" value="UBIQUITIN CARBOXYL-TERMINAL HYDROLASE"/>
    <property type="match status" value="1"/>
</dbReference>
<dbReference type="SUPFAM" id="SSF54001">
    <property type="entry name" value="Cysteine proteinases"/>
    <property type="match status" value="1"/>
</dbReference>
<dbReference type="PANTHER" id="PTHR21646:SF74">
    <property type="entry name" value="UBIQUITIN CARBOXYL-TERMINAL HYDROLASE 19"/>
    <property type="match status" value="1"/>
</dbReference>
<dbReference type="InterPro" id="IPR038765">
    <property type="entry name" value="Papain-like_cys_pep_sf"/>
</dbReference>
<protein>
    <recommendedName>
        <fullName evidence="2">Ubiquitin carboxyl-terminal hydrolase</fullName>
        <ecNumber evidence="2">3.4.19.12</ecNumber>
    </recommendedName>
</protein>
<keyword evidence="2" id="KW-0788">Thiol protease</keyword>
<sequence length="383" mass="43936">MNVYHFSAFNDTLDPIDHKSVGAVVTDSNDNEGEDSRVGLDNLGNTCYLNAVVQCLANTDSLRHYFSSYDFEDDLNRSKGLIAYPLARLIRQLWTPSSDGAKRSVRPTHVRSLCDRWSSLSWGQNDAHEFCTFLLDSLHNDLNRSRLKPSAITSSADADDDNNNSTDVHALANTSWNEFKRFNDSIVVDLFYGQYMSAIVCSVCPKRSLKFDPFVYLSLPIPLTHKDINLRDCLDLYSAPEVLSQQNSWHCPQCRTSREATKYSRFWRLPRILIIQFNRFCFDTNSCPEKITSFVDFPLHDLDLSSYSLSGQLSSYDLYAVVNHYGDVNGGHYKAYAKDTNIFKGLGWRCFDDNRVDDMRPDSVITRNAYILFYKRKDYNSHL</sequence>